<dbReference type="InterPro" id="IPR017946">
    <property type="entry name" value="PLC-like_Pdiesterase_TIM-brl"/>
</dbReference>
<dbReference type="PROSITE" id="PS51704">
    <property type="entry name" value="GP_PDE"/>
    <property type="match status" value="1"/>
</dbReference>
<dbReference type="Gene3D" id="3.20.20.190">
    <property type="entry name" value="Phosphatidylinositol (PI) phosphodiesterase"/>
    <property type="match status" value="1"/>
</dbReference>
<dbReference type="PANTHER" id="PTHR46320">
    <property type="entry name" value="GLYCEROPHOSPHODIESTER PHOSPHODIESTERASE 1"/>
    <property type="match status" value="1"/>
</dbReference>
<dbReference type="AlphaFoldDB" id="A0A521ESQ8"/>
<reference evidence="2 3" key="1">
    <citation type="submission" date="2017-05" db="EMBL/GenBank/DDBJ databases">
        <authorList>
            <person name="Varghese N."/>
            <person name="Submissions S."/>
        </authorList>
    </citation>
    <scope>NUCLEOTIDE SEQUENCE [LARGE SCALE GENOMIC DNA]</scope>
    <source>
        <strain evidence="2 3">DSM 19036</strain>
    </source>
</reference>
<dbReference type="GO" id="GO:0008889">
    <property type="term" value="F:glycerophosphodiester phosphodiesterase activity"/>
    <property type="evidence" value="ECO:0007669"/>
    <property type="project" value="TreeGrafter"/>
</dbReference>
<proteinExistence type="predicted"/>
<dbReference type="Pfam" id="PF16387">
    <property type="entry name" value="DUF4996"/>
    <property type="match status" value="1"/>
</dbReference>
<dbReference type="GO" id="GO:0006580">
    <property type="term" value="P:ethanolamine metabolic process"/>
    <property type="evidence" value="ECO:0007669"/>
    <property type="project" value="TreeGrafter"/>
</dbReference>
<protein>
    <submittedName>
        <fullName evidence="2">Glycerophosphoryl diester phosphodiesterase</fullName>
    </submittedName>
</protein>
<evidence type="ECO:0000313" key="2">
    <source>
        <dbReference type="EMBL" id="SMO86947.1"/>
    </source>
</evidence>
<dbReference type="Pfam" id="PF03009">
    <property type="entry name" value="GDPD"/>
    <property type="match status" value="1"/>
</dbReference>
<dbReference type="SUPFAM" id="SSF51695">
    <property type="entry name" value="PLC-like phosphodiesterases"/>
    <property type="match status" value="1"/>
</dbReference>
<dbReference type="InterPro" id="IPR030395">
    <property type="entry name" value="GP_PDE_dom"/>
</dbReference>
<dbReference type="PANTHER" id="PTHR46320:SF1">
    <property type="entry name" value="GLYCEROPHOSPHODIESTER PHOSPHODIESTERASE 1"/>
    <property type="match status" value="1"/>
</dbReference>
<gene>
    <name evidence="2" type="ORF">SAMN06265348_10992</name>
</gene>
<dbReference type="GO" id="GO:0005886">
    <property type="term" value="C:plasma membrane"/>
    <property type="evidence" value="ECO:0007669"/>
    <property type="project" value="TreeGrafter"/>
</dbReference>
<evidence type="ECO:0000313" key="3">
    <source>
        <dbReference type="Proteomes" id="UP000320300"/>
    </source>
</evidence>
<accession>A0A521ESQ8</accession>
<dbReference type="GO" id="GO:0006644">
    <property type="term" value="P:phospholipid metabolic process"/>
    <property type="evidence" value="ECO:0007669"/>
    <property type="project" value="TreeGrafter"/>
</dbReference>
<keyword evidence="3" id="KW-1185">Reference proteome</keyword>
<dbReference type="CDD" id="cd08566">
    <property type="entry name" value="GDPD_AtGDE_like"/>
    <property type="match status" value="1"/>
</dbReference>
<sequence length="286" mass="32074">MCALTTTAQVKETIKQLHDPASKKVMVVSHRGDWRNAPENSLEAYKLAIEMGVDMIETDLGKTSDGVIVIMHDGTIDRTTNGKGKPSDYTLAELRKFHLKNGLGRVTNHTIPTLEEVMLLAKGKVMVNLDKSIKYYNEAYQILKSTGTLEQALFKTELSYPELKELYPAILDSITFMAVVNLDKPGARKIIEEYQKAVKPVAFELNFGTDTSAILTDNSFIPAHGAKIWYNSLWASLNAGHEDDLAFDSGNTKDSWDWLISHGATILQTDRPLMMLNYLRKRSLHK</sequence>
<dbReference type="Proteomes" id="UP000320300">
    <property type="component" value="Unassembled WGS sequence"/>
</dbReference>
<evidence type="ECO:0000259" key="1">
    <source>
        <dbReference type="PROSITE" id="PS51704"/>
    </source>
</evidence>
<name>A0A521ESQ8_9SPHI</name>
<organism evidence="2 3">
    <name type="scientific">Pedobacter westerhofensis</name>
    <dbReference type="NCBI Taxonomy" id="425512"/>
    <lineage>
        <taxon>Bacteria</taxon>
        <taxon>Pseudomonadati</taxon>
        <taxon>Bacteroidota</taxon>
        <taxon>Sphingobacteriia</taxon>
        <taxon>Sphingobacteriales</taxon>
        <taxon>Sphingobacteriaceae</taxon>
        <taxon>Pedobacter</taxon>
    </lineage>
</organism>
<dbReference type="EMBL" id="FXTN01000009">
    <property type="protein sequence ID" value="SMO86947.1"/>
    <property type="molecule type" value="Genomic_DNA"/>
</dbReference>
<feature type="domain" description="GP-PDE" evidence="1">
    <location>
        <begin position="25"/>
        <end position="279"/>
    </location>
</feature>
<dbReference type="InterPro" id="IPR032160">
    <property type="entry name" value="DUF4996"/>
</dbReference>
<dbReference type="GO" id="GO:0070291">
    <property type="term" value="P:N-acylethanolamine metabolic process"/>
    <property type="evidence" value="ECO:0007669"/>
    <property type="project" value="TreeGrafter"/>
</dbReference>